<dbReference type="Pfam" id="PF00665">
    <property type="entry name" value="rve"/>
    <property type="match status" value="1"/>
</dbReference>
<dbReference type="AlphaFoldDB" id="A0AAV8DR29"/>
<feature type="domain" description="Integrase catalytic" evidence="1">
    <location>
        <begin position="1"/>
        <end position="154"/>
    </location>
</feature>
<dbReference type="Proteomes" id="UP001140206">
    <property type="component" value="Chromosome 3"/>
</dbReference>
<organism evidence="2 3">
    <name type="scientific">Rhynchospora pubera</name>
    <dbReference type="NCBI Taxonomy" id="906938"/>
    <lineage>
        <taxon>Eukaryota</taxon>
        <taxon>Viridiplantae</taxon>
        <taxon>Streptophyta</taxon>
        <taxon>Embryophyta</taxon>
        <taxon>Tracheophyta</taxon>
        <taxon>Spermatophyta</taxon>
        <taxon>Magnoliopsida</taxon>
        <taxon>Liliopsida</taxon>
        <taxon>Poales</taxon>
        <taxon>Cyperaceae</taxon>
        <taxon>Cyperoideae</taxon>
        <taxon>Rhynchosporeae</taxon>
        <taxon>Rhynchospora</taxon>
    </lineage>
</organism>
<evidence type="ECO:0000313" key="2">
    <source>
        <dbReference type="EMBL" id="KAJ4769671.1"/>
    </source>
</evidence>
<protein>
    <recommendedName>
        <fullName evidence="1">Integrase catalytic domain-containing protein</fullName>
    </recommendedName>
</protein>
<dbReference type="GO" id="GO:0015074">
    <property type="term" value="P:DNA integration"/>
    <property type="evidence" value="ECO:0007669"/>
    <property type="project" value="InterPro"/>
</dbReference>
<dbReference type="InterPro" id="IPR012337">
    <property type="entry name" value="RNaseH-like_sf"/>
</dbReference>
<dbReference type="EMBL" id="JAMFTS010000003">
    <property type="protein sequence ID" value="KAJ4769671.1"/>
    <property type="molecule type" value="Genomic_DNA"/>
</dbReference>
<evidence type="ECO:0000313" key="3">
    <source>
        <dbReference type="Proteomes" id="UP001140206"/>
    </source>
</evidence>
<dbReference type="PANTHER" id="PTHR48475:SF1">
    <property type="entry name" value="RNASE H TYPE-1 DOMAIN-CONTAINING PROTEIN"/>
    <property type="match status" value="1"/>
</dbReference>
<accession>A0AAV8DR29</accession>
<dbReference type="PROSITE" id="PS50994">
    <property type="entry name" value="INTEGRASE"/>
    <property type="match status" value="1"/>
</dbReference>
<dbReference type="PANTHER" id="PTHR48475">
    <property type="entry name" value="RIBONUCLEASE H"/>
    <property type="match status" value="1"/>
</dbReference>
<dbReference type="InterPro" id="IPR001584">
    <property type="entry name" value="Integrase_cat-core"/>
</dbReference>
<sequence length="286" mass="33037">MWGTDIIGPIDPPSSGGHRFILAATDYFSKWSEAVALREVKTKDVTKFFKTHILYRFGTPRRIISDNGTAFKSAKVYEFAHHHKIDWRYSSIYNPRANGLAEAFNKTLIRLLRKMVGKNHRDWHEKLQEALWAYRTTYRTPTQATPYSLVFGAEAILPLEVEIPSLRVAMHAKMSLSERAQLRLDELDAMDETRLAAQQNLELYRAHMARAYDKLARPRTFREGELVLVLRRPILGRHHGPKFAPNWEGPYVIQQVFEGGAYFLVDQEGNGVMPPINGRYLKKYYA</sequence>
<dbReference type="Gene3D" id="3.30.420.10">
    <property type="entry name" value="Ribonuclease H-like superfamily/Ribonuclease H"/>
    <property type="match status" value="1"/>
</dbReference>
<reference evidence="2" key="1">
    <citation type="submission" date="2022-08" db="EMBL/GenBank/DDBJ databases">
        <authorList>
            <person name="Marques A."/>
        </authorList>
    </citation>
    <scope>NUCLEOTIDE SEQUENCE</scope>
    <source>
        <strain evidence="2">RhyPub2mFocal</strain>
        <tissue evidence="2">Leaves</tissue>
    </source>
</reference>
<keyword evidence="3" id="KW-1185">Reference proteome</keyword>
<dbReference type="GO" id="GO:0003676">
    <property type="term" value="F:nucleic acid binding"/>
    <property type="evidence" value="ECO:0007669"/>
    <property type="project" value="InterPro"/>
</dbReference>
<comment type="caution">
    <text evidence="2">The sequence shown here is derived from an EMBL/GenBank/DDBJ whole genome shotgun (WGS) entry which is preliminary data.</text>
</comment>
<gene>
    <name evidence="2" type="ORF">LUZ62_053928</name>
</gene>
<name>A0AAV8DR29_9POAL</name>
<dbReference type="SUPFAM" id="SSF53098">
    <property type="entry name" value="Ribonuclease H-like"/>
    <property type="match status" value="1"/>
</dbReference>
<proteinExistence type="predicted"/>
<dbReference type="InterPro" id="IPR036397">
    <property type="entry name" value="RNaseH_sf"/>
</dbReference>
<evidence type="ECO:0000259" key="1">
    <source>
        <dbReference type="PROSITE" id="PS50994"/>
    </source>
</evidence>